<accession>A0A9D3PRU2</accession>
<dbReference type="PROSITE" id="PS50106">
    <property type="entry name" value="PDZ"/>
    <property type="match status" value="1"/>
</dbReference>
<comment type="caution">
    <text evidence="6">The sequence shown here is derived from an EMBL/GenBank/DDBJ whole genome shotgun (WGS) entry which is preliminary data.</text>
</comment>
<keyword evidence="7" id="KW-1185">Reference proteome</keyword>
<feature type="coiled-coil region" evidence="3">
    <location>
        <begin position="170"/>
        <end position="197"/>
    </location>
</feature>
<sequence length="351" mass="39052">MNFKGILRQNSHDSCLREGSLRWKGSPWQRRSLNGESNGKHLKNVMATVGTLPRGRKQAAYSRSNSLVDYADPQRTVIMLEKQDNEAYGFEIQTYGLQRKNSSMVEMCTFVYKVQENSPAENAGLTPGDIIVTVNGVSMEGCSHQHIVDQIQNSANFLTMETVSGTLLKRIELDRKLRMLKESLREKRAELRAITLQEQRLVRGNLNDSPALPCPDSPMSLASPAGRGSQRFSSDSSCRSVLTEDSEDNSPLPRVFEDWNPFSPCHLVAPGDEPFFPGDPALGTSWPSLAHAHSSNLSDSQGSLSPSWDARGTSSPFATLPRKARQGSVRRKFMKFIPGLNRSVEEDEEDH</sequence>
<dbReference type="AlphaFoldDB" id="A0A9D3PRU2"/>
<evidence type="ECO:0000313" key="7">
    <source>
        <dbReference type="Proteomes" id="UP001046870"/>
    </source>
</evidence>
<dbReference type="CDD" id="cd06713">
    <property type="entry name" value="PDZ_tamalin_CYTIP-like"/>
    <property type="match status" value="1"/>
</dbReference>
<dbReference type="Pfam" id="PF00595">
    <property type="entry name" value="PDZ"/>
    <property type="match status" value="1"/>
</dbReference>
<name>A0A9D3PRU2_MEGAT</name>
<evidence type="ECO:0000313" key="6">
    <source>
        <dbReference type="EMBL" id="KAG7464097.1"/>
    </source>
</evidence>
<feature type="compositionally biased region" description="Low complexity" evidence="4">
    <location>
        <begin position="227"/>
        <end position="240"/>
    </location>
</feature>
<keyword evidence="3" id="KW-0175">Coiled coil</keyword>
<feature type="region of interest" description="Disordered" evidence="4">
    <location>
        <begin position="293"/>
        <end position="326"/>
    </location>
</feature>
<feature type="domain" description="PDZ" evidence="5">
    <location>
        <begin position="77"/>
        <end position="166"/>
    </location>
</feature>
<dbReference type="SUPFAM" id="SSF50156">
    <property type="entry name" value="PDZ domain-like"/>
    <property type="match status" value="1"/>
</dbReference>
<dbReference type="Gene3D" id="2.30.42.10">
    <property type="match status" value="1"/>
</dbReference>
<dbReference type="OrthoDB" id="10041077at2759"/>
<dbReference type="EMBL" id="JAFDVH010000015">
    <property type="protein sequence ID" value="KAG7464097.1"/>
    <property type="molecule type" value="Genomic_DNA"/>
</dbReference>
<evidence type="ECO:0000256" key="3">
    <source>
        <dbReference type="SAM" id="Coils"/>
    </source>
</evidence>
<dbReference type="PANTHER" id="PTHR15963">
    <property type="entry name" value="GENERAL RECEPTOR FOR PHOSPHOINOSITIDES 1-ASSOCIATED SCAFFOLD PROTEIN-RELATED"/>
    <property type="match status" value="1"/>
</dbReference>
<evidence type="ECO:0000256" key="2">
    <source>
        <dbReference type="ARBA" id="ARBA00022490"/>
    </source>
</evidence>
<evidence type="ECO:0000256" key="1">
    <source>
        <dbReference type="ARBA" id="ARBA00004496"/>
    </source>
</evidence>
<gene>
    <name evidence="6" type="ORF">MATL_G00183610</name>
</gene>
<organism evidence="6 7">
    <name type="scientific">Megalops atlanticus</name>
    <name type="common">Tarpon</name>
    <name type="synonym">Clupea gigantea</name>
    <dbReference type="NCBI Taxonomy" id="7932"/>
    <lineage>
        <taxon>Eukaryota</taxon>
        <taxon>Metazoa</taxon>
        <taxon>Chordata</taxon>
        <taxon>Craniata</taxon>
        <taxon>Vertebrata</taxon>
        <taxon>Euteleostomi</taxon>
        <taxon>Actinopterygii</taxon>
        <taxon>Neopterygii</taxon>
        <taxon>Teleostei</taxon>
        <taxon>Elopiformes</taxon>
        <taxon>Megalopidae</taxon>
        <taxon>Megalops</taxon>
    </lineage>
</organism>
<dbReference type="InterPro" id="IPR001478">
    <property type="entry name" value="PDZ"/>
</dbReference>
<dbReference type="InterPro" id="IPR036034">
    <property type="entry name" value="PDZ_sf"/>
</dbReference>
<dbReference type="Proteomes" id="UP001046870">
    <property type="component" value="Chromosome 15"/>
</dbReference>
<reference evidence="6" key="1">
    <citation type="submission" date="2021-01" db="EMBL/GenBank/DDBJ databases">
        <authorList>
            <person name="Zahm M."/>
            <person name="Roques C."/>
            <person name="Cabau C."/>
            <person name="Klopp C."/>
            <person name="Donnadieu C."/>
            <person name="Jouanno E."/>
            <person name="Lampietro C."/>
            <person name="Louis A."/>
            <person name="Herpin A."/>
            <person name="Echchiki A."/>
            <person name="Berthelot C."/>
            <person name="Parey E."/>
            <person name="Roest-Crollius H."/>
            <person name="Braasch I."/>
            <person name="Postlethwait J."/>
            <person name="Bobe J."/>
            <person name="Montfort J."/>
            <person name="Bouchez O."/>
            <person name="Begum T."/>
            <person name="Mejri S."/>
            <person name="Adams A."/>
            <person name="Chen W.-J."/>
            <person name="Guiguen Y."/>
        </authorList>
    </citation>
    <scope>NUCLEOTIDE SEQUENCE</scope>
    <source>
        <strain evidence="6">YG-15Mar2019-1</strain>
        <tissue evidence="6">Brain</tissue>
    </source>
</reference>
<feature type="compositionally biased region" description="Low complexity" evidence="4">
    <location>
        <begin position="294"/>
        <end position="307"/>
    </location>
</feature>
<dbReference type="PANTHER" id="PTHR15963:SF1">
    <property type="entry name" value="CYTOHESIN-INTERACTING PROTEIN"/>
    <property type="match status" value="1"/>
</dbReference>
<dbReference type="GO" id="GO:0005737">
    <property type="term" value="C:cytoplasm"/>
    <property type="evidence" value="ECO:0007669"/>
    <property type="project" value="UniProtKB-SubCell"/>
</dbReference>
<proteinExistence type="predicted"/>
<protein>
    <recommendedName>
        <fullName evidence="5">PDZ domain-containing protein</fullName>
    </recommendedName>
</protein>
<keyword evidence="2" id="KW-0963">Cytoplasm</keyword>
<dbReference type="SMART" id="SM00228">
    <property type="entry name" value="PDZ"/>
    <property type="match status" value="1"/>
</dbReference>
<comment type="subcellular location">
    <subcellularLocation>
        <location evidence="1">Cytoplasm</location>
    </subcellularLocation>
</comment>
<feature type="region of interest" description="Disordered" evidence="4">
    <location>
        <begin position="205"/>
        <end position="253"/>
    </location>
</feature>
<evidence type="ECO:0000256" key="4">
    <source>
        <dbReference type="SAM" id="MobiDB-lite"/>
    </source>
</evidence>
<dbReference type="InterPro" id="IPR052122">
    <property type="entry name" value="Intracell_Traff_Signaling_Reg"/>
</dbReference>
<evidence type="ECO:0000259" key="5">
    <source>
        <dbReference type="PROSITE" id="PS50106"/>
    </source>
</evidence>